<protein>
    <recommendedName>
        <fullName evidence="2">MaoC-like domain-containing protein</fullName>
    </recommendedName>
</protein>
<organism evidence="3 4">
    <name type="scientific">Rhodococcus wratislaviensis NBRC 100605</name>
    <dbReference type="NCBI Taxonomy" id="1219028"/>
    <lineage>
        <taxon>Bacteria</taxon>
        <taxon>Bacillati</taxon>
        <taxon>Actinomycetota</taxon>
        <taxon>Actinomycetes</taxon>
        <taxon>Mycobacteriales</taxon>
        <taxon>Nocardiaceae</taxon>
        <taxon>Rhodococcus</taxon>
    </lineage>
</organism>
<dbReference type="OrthoDB" id="9797938at2"/>
<dbReference type="Gene3D" id="3.10.129.10">
    <property type="entry name" value="Hotdog Thioesterase"/>
    <property type="match status" value="1"/>
</dbReference>
<evidence type="ECO:0000259" key="2">
    <source>
        <dbReference type="Pfam" id="PF01575"/>
    </source>
</evidence>
<evidence type="ECO:0000256" key="1">
    <source>
        <dbReference type="ARBA" id="ARBA00005254"/>
    </source>
</evidence>
<reference evidence="3 4" key="1">
    <citation type="submission" date="2014-02" db="EMBL/GenBank/DDBJ databases">
        <title>Whole genome shotgun sequence of Rhodococcus wratislaviensis NBRC 100605.</title>
        <authorList>
            <person name="Hosoyama A."/>
            <person name="Tsuchikane K."/>
            <person name="Yoshida I."/>
            <person name="Ohji S."/>
            <person name="Ichikawa N."/>
            <person name="Yamazoe A."/>
            <person name="Fujita N."/>
        </authorList>
    </citation>
    <scope>NUCLEOTIDE SEQUENCE [LARGE SCALE GENOMIC DNA]</scope>
    <source>
        <strain evidence="3 4">NBRC 100605</strain>
    </source>
</reference>
<accession>X0Q8F3</accession>
<feature type="domain" description="MaoC-like" evidence="2">
    <location>
        <begin position="21"/>
        <end position="116"/>
    </location>
</feature>
<dbReference type="InterPro" id="IPR002539">
    <property type="entry name" value="MaoC-like_dom"/>
</dbReference>
<proteinExistence type="inferred from homology"/>
<gene>
    <name evidence="3" type="ORF">RW1_038_00570</name>
</gene>
<evidence type="ECO:0000313" key="4">
    <source>
        <dbReference type="Proteomes" id="UP000019491"/>
    </source>
</evidence>
<dbReference type="Proteomes" id="UP000019491">
    <property type="component" value="Unassembled WGS sequence"/>
</dbReference>
<comment type="similarity">
    <text evidence="1">Belongs to the enoyl-CoA hydratase/isomerase family.</text>
</comment>
<dbReference type="InterPro" id="IPR029069">
    <property type="entry name" value="HotDog_dom_sf"/>
</dbReference>
<comment type="caution">
    <text evidence="3">The sequence shown here is derived from an EMBL/GenBank/DDBJ whole genome shotgun (WGS) entry which is preliminary data.</text>
</comment>
<evidence type="ECO:0000313" key="3">
    <source>
        <dbReference type="EMBL" id="GAF47136.1"/>
    </source>
</evidence>
<name>X0Q8F3_RHOWR</name>
<dbReference type="EMBL" id="BAWF01000038">
    <property type="protein sequence ID" value="GAF47136.1"/>
    <property type="molecule type" value="Genomic_DNA"/>
</dbReference>
<dbReference type="Pfam" id="PF01575">
    <property type="entry name" value="MaoC_dehydratas"/>
    <property type="match status" value="1"/>
</dbReference>
<dbReference type="SUPFAM" id="SSF54637">
    <property type="entry name" value="Thioesterase/thiol ester dehydrase-isomerase"/>
    <property type="match status" value="1"/>
</dbReference>
<dbReference type="RefSeq" id="WP_037235739.1">
    <property type="nucleotide sequence ID" value="NZ_BAWF01000038.1"/>
</dbReference>
<keyword evidence="4" id="KW-1185">Reference proteome</keyword>
<dbReference type="AlphaFoldDB" id="X0Q8F3"/>
<sequence>MNHAAPGDGQLRYAEDLVVGDEYDLGEYLVTAEEIMSFADHWDPLHIHTDVALAEASHFGTIIASGVHTLAVFQRLAVNRVFGNWHVVAGGALREVQFRAPVRADTYLRGSFSITAIGNTHPHWGRVTTIGTLSSRDSQPVMTLQMEMYVRRRPPPNEHSAL</sequence>